<proteinExistence type="predicted"/>
<sequence length="202" mass="22609">MNNKILIDSILTIDDNGMPIAPNLRQLIDKDIRQLYTRDKTPDKKQFISEAIVIYYLGDPKSPARQAGLSDAEALKLAIEQAGLDSSYIPDSLVLHLISRYYSENITESGKVVENILKAIHNINLSIDAINDLLNEKLKGRPTLDEIPVILQLVDNVTKKAGELPSILKKLEEAKQNLMYEKETELSRGGNMVLSSMDAENY</sequence>
<reference evidence="1" key="1">
    <citation type="submission" date="2024-06" db="EMBL/GenBank/DDBJ databases">
        <title>Intestivirid acquisition increases across infancy in a wild primate population.</title>
        <authorList>
            <person name="Schneider-Creas I.A."/>
            <person name="Moya I.L."/>
            <person name="Chiou K.L."/>
            <person name="Baniel A."/>
            <person name="Azanaw Haile A."/>
            <person name="Kebede F."/>
            <person name="Abebe B."/>
            <person name="Snyder-Mackler N."/>
            <person name="Varsani A."/>
        </authorList>
    </citation>
    <scope>NUCLEOTIDE SEQUENCE</scope>
    <source>
        <strain evidence="1">Int_RNL_2018_0288_CRY</strain>
    </source>
</reference>
<organism evidence="1">
    <name type="scientific">Geladintestivirus 2</name>
    <dbReference type="NCBI Taxonomy" id="3233134"/>
    <lineage>
        <taxon>Viruses</taxon>
        <taxon>Duplodnaviria</taxon>
        <taxon>Heunggongvirae</taxon>
        <taxon>Uroviricota</taxon>
        <taxon>Caudoviricetes</taxon>
        <taxon>Crassvirales</taxon>
    </lineage>
</organism>
<dbReference type="EMBL" id="PP965500">
    <property type="protein sequence ID" value="XCO00578.1"/>
    <property type="molecule type" value="Genomic_DNA"/>
</dbReference>
<evidence type="ECO:0000313" key="1">
    <source>
        <dbReference type="EMBL" id="XCO00578.1"/>
    </source>
</evidence>
<name>A0AAU8MID9_9CAUD</name>
<protein>
    <submittedName>
        <fullName evidence="1">Uncharacterized protein</fullName>
    </submittedName>
</protein>
<accession>A0AAU8MID9</accession>